<evidence type="ECO:0000256" key="6">
    <source>
        <dbReference type="ARBA" id="ARBA00023015"/>
    </source>
</evidence>
<dbReference type="Gene3D" id="2.30.30.90">
    <property type="match status" value="1"/>
</dbReference>
<dbReference type="GO" id="GO:0046914">
    <property type="term" value="F:transition metal ion binding"/>
    <property type="evidence" value="ECO:0007669"/>
    <property type="project" value="InterPro"/>
</dbReference>
<dbReference type="SUPFAM" id="SSF46785">
    <property type="entry name" value="Winged helix' DNA-binding domain"/>
    <property type="match status" value="1"/>
</dbReference>
<dbReference type="Pfam" id="PF01325">
    <property type="entry name" value="Fe_dep_repress"/>
    <property type="match status" value="1"/>
</dbReference>
<dbReference type="Proteomes" id="UP000515928">
    <property type="component" value="Chromosome"/>
</dbReference>
<dbReference type="InterPro" id="IPR022687">
    <property type="entry name" value="HTH_DTXR"/>
</dbReference>
<evidence type="ECO:0000256" key="9">
    <source>
        <dbReference type="ARBA" id="ARBA00023163"/>
    </source>
</evidence>
<evidence type="ECO:0000313" key="14">
    <source>
        <dbReference type="Proteomes" id="UP000515928"/>
    </source>
</evidence>
<evidence type="ECO:0000256" key="7">
    <source>
        <dbReference type="ARBA" id="ARBA00023125"/>
    </source>
</evidence>
<evidence type="ECO:0000256" key="10">
    <source>
        <dbReference type="ARBA" id="ARBA00023211"/>
    </source>
</evidence>
<protein>
    <recommendedName>
        <fullName evidence="11">Manganese transport regulator</fullName>
    </recommendedName>
</protein>
<evidence type="ECO:0000259" key="12">
    <source>
        <dbReference type="PROSITE" id="PS50944"/>
    </source>
</evidence>
<dbReference type="InterPro" id="IPR050536">
    <property type="entry name" value="DtxR_MntR_Metal-Reg"/>
</dbReference>
<dbReference type="InterPro" id="IPR036390">
    <property type="entry name" value="WH_DNA-bd_sf"/>
</dbReference>
<gene>
    <name evidence="13" type="ORF">H9L01_03080</name>
</gene>
<dbReference type="PANTHER" id="PTHR33238:SF11">
    <property type="entry name" value="TRANSCRIPTIONAL REGULATOR MNTR"/>
    <property type="match status" value="1"/>
</dbReference>
<evidence type="ECO:0000256" key="5">
    <source>
        <dbReference type="ARBA" id="ARBA00022491"/>
    </source>
</evidence>
<keyword evidence="8" id="KW-0010">Activator</keyword>
<dbReference type="RefSeq" id="WP_187534566.1">
    <property type="nucleotide sequence ID" value="NZ_CBCSHU010000006.1"/>
</dbReference>
<keyword evidence="4" id="KW-0963">Cytoplasm</keyword>
<keyword evidence="14" id="KW-1185">Reference proteome</keyword>
<dbReference type="PROSITE" id="PS50944">
    <property type="entry name" value="HTH_DTXR"/>
    <property type="match status" value="1"/>
</dbReference>
<dbReference type="Pfam" id="PF02742">
    <property type="entry name" value="Fe_dep_repr_C"/>
    <property type="match status" value="1"/>
</dbReference>
<name>A0A7G9S0J1_9FIRM</name>
<reference evidence="13 14" key="1">
    <citation type="submission" date="2020-08" db="EMBL/GenBank/DDBJ databases">
        <title>Genome sequence of Erysipelothrix inopinata DSM 15511T.</title>
        <authorList>
            <person name="Hyun D.-W."/>
            <person name="Bae J.-W."/>
        </authorList>
    </citation>
    <scope>NUCLEOTIDE SEQUENCE [LARGE SCALE GENOMIC DNA]</scope>
    <source>
        <strain evidence="13 14">DSM 15511</strain>
    </source>
</reference>
<evidence type="ECO:0000256" key="4">
    <source>
        <dbReference type="ARBA" id="ARBA00022490"/>
    </source>
</evidence>
<sequence>MTPNREDYLKVIFQTNEKNRKLSNKELAERLSVSPASASEMIKKLIESKHVEKDPKLGLKLTDIGTSEAKSLVRKHRLWEVFLVNHLDYSWTEVHDDAEVLEHVTSDLLADRLSQFLGNPEYCPHGSKIYGNYTGGKDLSIPLHDLKVGDKGQFVKVRDTEELLNYLEGLDFNLGESFEVVRIDDYEGPYHIKVEDKIIIISNKASLDIFVNEK</sequence>
<keyword evidence="7" id="KW-0238">DNA-binding</keyword>
<dbReference type="SMART" id="SM00529">
    <property type="entry name" value="HTH_DTXR"/>
    <property type="match status" value="1"/>
</dbReference>
<evidence type="ECO:0000256" key="3">
    <source>
        <dbReference type="ARBA" id="ARBA00011738"/>
    </source>
</evidence>
<proteinExistence type="inferred from homology"/>
<comment type="subcellular location">
    <subcellularLocation>
        <location evidence="1">Cytoplasm</location>
    </subcellularLocation>
</comment>
<keyword evidence="9" id="KW-0804">Transcription</keyword>
<dbReference type="GO" id="GO:0003677">
    <property type="term" value="F:DNA binding"/>
    <property type="evidence" value="ECO:0007669"/>
    <property type="project" value="UniProtKB-KW"/>
</dbReference>
<dbReference type="InterPro" id="IPR001367">
    <property type="entry name" value="Fe_dep_repressor"/>
</dbReference>
<comment type="subunit">
    <text evidence="3">Homodimer.</text>
</comment>
<dbReference type="AlphaFoldDB" id="A0A7G9S0J1"/>
<dbReference type="GO" id="GO:0046983">
    <property type="term" value="F:protein dimerization activity"/>
    <property type="evidence" value="ECO:0007669"/>
    <property type="project" value="InterPro"/>
</dbReference>
<dbReference type="InterPro" id="IPR036388">
    <property type="entry name" value="WH-like_DNA-bd_sf"/>
</dbReference>
<dbReference type="InterPro" id="IPR036421">
    <property type="entry name" value="Fe_dep_repressor_sf"/>
</dbReference>
<dbReference type="GO" id="GO:0005737">
    <property type="term" value="C:cytoplasm"/>
    <property type="evidence" value="ECO:0007669"/>
    <property type="project" value="UniProtKB-SubCell"/>
</dbReference>
<dbReference type="SUPFAM" id="SSF47979">
    <property type="entry name" value="Iron-dependent repressor protein, dimerization domain"/>
    <property type="match status" value="1"/>
</dbReference>
<evidence type="ECO:0000256" key="1">
    <source>
        <dbReference type="ARBA" id="ARBA00004496"/>
    </source>
</evidence>
<keyword evidence="5" id="KW-0678">Repressor</keyword>
<dbReference type="Gene3D" id="1.10.10.10">
    <property type="entry name" value="Winged helix-like DNA-binding domain superfamily/Winged helix DNA-binding domain"/>
    <property type="match status" value="1"/>
</dbReference>
<dbReference type="PANTHER" id="PTHR33238">
    <property type="entry name" value="IRON (METAL) DEPENDENT REPRESSOR, DTXR FAMILY"/>
    <property type="match status" value="1"/>
</dbReference>
<dbReference type="InterPro" id="IPR007167">
    <property type="entry name" value="Fe-transptr_FeoA-like"/>
</dbReference>
<evidence type="ECO:0000313" key="13">
    <source>
        <dbReference type="EMBL" id="QNN61366.1"/>
    </source>
</evidence>
<accession>A0A7G9S0J1</accession>
<dbReference type="EMBL" id="CP060715">
    <property type="protein sequence ID" value="QNN61366.1"/>
    <property type="molecule type" value="Genomic_DNA"/>
</dbReference>
<evidence type="ECO:0000256" key="2">
    <source>
        <dbReference type="ARBA" id="ARBA00007871"/>
    </source>
</evidence>
<feature type="domain" description="HTH dtxR-type" evidence="12">
    <location>
        <begin position="1"/>
        <end position="62"/>
    </location>
</feature>
<keyword evidence="6" id="KW-0805">Transcription regulation</keyword>
<dbReference type="GO" id="GO:0003700">
    <property type="term" value="F:DNA-binding transcription factor activity"/>
    <property type="evidence" value="ECO:0007669"/>
    <property type="project" value="InterPro"/>
</dbReference>
<dbReference type="InterPro" id="IPR038157">
    <property type="entry name" value="FeoA_core_dom"/>
</dbReference>
<dbReference type="KEGG" id="eio:H9L01_03080"/>
<dbReference type="InterPro" id="IPR022689">
    <property type="entry name" value="Iron_dep_repressor"/>
</dbReference>
<dbReference type="SMART" id="SM00899">
    <property type="entry name" value="FeoA"/>
    <property type="match status" value="1"/>
</dbReference>
<organism evidence="13 14">
    <name type="scientific">Erysipelothrix inopinata</name>
    <dbReference type="NCBI Taxonomy" id="225084"/>
    <lineage>
        <taxon>Bacteria</taxon>
        <taxon>Bacillati</taxon>
        <taxon>Bacillota</taxon>
        <taxon>Erysipelotrichia</taxon>
        <taxon>Erysipelotrichales</taxon>
        <taxon>Erysipelotrichaceae</taxon>
        <taxon>Erysipelothrix</taxon>
    </lineage>
</organism>
<evidence type="ECO:0000256" key="11">
    <source>
        <dbReference type="ARBA" id="ARBA00032593"/>
    </source>
</evidence>
<dbReference type="Pfam" id="PF04023">
    <property type="entry name" value="FeoA"/>
    <property type="match status" value="1"/>
</dbReference>
<keyword evidence="10" id="KW-0464">Manganese</keyword>
<evidence type="ECO:0000256" key="8">
    <source>
        <dbReference type="ARBA" id="ARBA00023159"/>
    </source>
</evidence>
<comment type="similarity">
    <text evidence="2">Belongs to the DtxR/MntR family.</text>
</comment>